<dbReference type="PANTHER" id="PTHR44472:SF1">
    <property type="entry name" value="DDB1 AND CUL4 ASSOCIATED FACTOR 4"/>
    <property type="match status" value="1"/>
</dbReference>
<dbReference type="InterPro" id="IPR052254">
    <property type="entry name" value="CUL4-DDB1_E3_ligase_receptor"/>
</dbReference>
<dbReference type="STRING" id="1314783.A0A165NQP5"/>
<dbReference type="Gene3D" id="2.130.10.10">
    <property type="entry name" value="YVTN repeat-like/Quinoprotein amine dehydrogenase"/>
    <property type="match status" value="1"/>
</dbReference>
<keyword evidence="2" id="KW-0677">Repeat</keyword>
<gene>
    <name evidence="4" type="ORF">DAEQUDRAFT_758259</name>
</gene>
<evidence type="ECO:0000313" key="5">
    <source>
        <dbReference type="Proteomes" id="UP000076727"/>
    </source>
</evidence>
<dbReference type="PANTHER" id="PTHR44472">
    <property type="entry name" value="DDB1- AND CUL4-ASSOCIATED FACTOR 4-RELATED"/>
    <property type="match status" value="1"/>
</dbReference>
<accession>A0A165NQP5</accession>
<keyword evidence="5" id="KW-1185">Reference proteome</keyword>
<keyword evidence="1" id="KW-0853">WD repeat</keyword>
<evidence type="ECO:0000256" key="1">
    <source>
        <dbReference type="ARBA" id="ARBA00022574"/>
    </source>
</evidence>
<dbReference type="AlphaFoldDB" id="A0A165NQP5"/>
<dbReference type="InterPro" id="IPR036322">
    <property type="entry name" value="WD40_repeat_dom_sf"/>
</dbReference>
<feature type="region of interest" description="Disordered" evidence="3">
    <location>
        <begin position="21"/>
        <end position="64"/>
    </location>
</feature>
<organism evidence="4 5">
    <name type="scientific">Daedalea quercina L-15889</name>
    <dbReference type="NCBI Taxonomy" id="1314783"/>
    <lineage>
        <taxon>Eukaryota</taxon>
        <taxon>Fungi</taxon>
        <taxon>Dikarya</taxon>
        <taxon>Basidiomycota</taxon>
        <taxon>Agaricomycotina</taxon>
        <taxon>Agaricomycetes</taxon>
        <taxon>Polyporales</taxon>
        <taxon>Fomitopsis</taxon>
    </lineage>
</organism>
<evidence type="ECO:0000256" key="2">
    <source>
        <dbReference type="ARBA" id="ARBA00022737"/>
    </source>
</evidence>
<protein>
    <recommendedName>
        <fullName evidence="6">WD40 repeat-like protein</fullName>
    </recommendedName>
</protein>
<dbReference type="EMBL" id="KV429078">
    <property type="protein sequence ID" value="KZT67254.1"/>
    <property type="molecule type" value="Genomic_DNA"/>
</dbReference>
<evidence type="ECO:0000256" key="3">
    <source>
        <dbReference type="SAM" id="MobiDB-lite"/>
    </source>
</evidence>
<proteinExistence type="predicted"/>
<dbReference type="SUPFAM" id="SSF50978">
    <property type="entry name" value="WD40 repeat-like"/>
    <property type="match status" value="1"/>
</dbReference>
<sequence>MPKELPGLYWDEEKNRYFPLSMKPKPLVGHVSPRASRPSETSRLSPMEDGSSGPSRKRRRIEGGTPTIAALEKLRSSSGTSPRKGRVLHDIFASSLSLTCGGAAYPVAHPGHITSICAVDKLDSVYDSCSVMVGDNKGWLYSLLHNDDPNDAVNRQPELNIGSSVSAICAWGTRRVAASFGWPCKIFIRDIQPVERWTILSMPDVVCYDVVSADLQDRKLALGGGGRGILVPDIDVGTALQVLPTDSDVLTIALDNHLLYMGLRNGFITRFDTRLSTKNCETIFNQRFRRSSNSVTHVSLIHENSLLVSTVRGDLETHDLRFMREAEPLLKLSGHVNSSAICLKETRTQKSLSPQGLAVDPAVDFVFAAGQDRRIRGWSLRTGKRIPAEPISSRAAISHWHEAPSEQTRLFDVLFDEPVVAMQVTTSDTGPCLWAASGGDLYRTPLGNVDVVA</sequence>
<evidence type="ECO:0008006" key="6">
    <source>
        <dbReference type="Google" id="ProtNLM"/>
    </source>
</evidence>
<dbReference type="InterPro" id="IPR015943">
    <property type="entry name" value="WD40/YVTN_repeat-like_dom_sf"/>
</dbReference>
<dbReference type="OrthoDB" id="128867at2759"/>
<dbReference type="Proteomes" id="UP000076727">
    <property type="component" value="Unassembled WGS sequence"/>
</dbReference>
<evidence type="ECO:0000313" key="4">
    <source>
        <dbReference type="EMBL" id="KZT67254.1"/>
    </source>
</evidence>
<name>A0A165NQP5_9APHY</name>
<reference evidence="4 5" key="1">
    <citation type="journal article" date="2016" name="Mol. Biol. Evol.">
        <title>Comparative Genomics of Early-Diverging Mushroom-Forming Fungi Provides Insights into the Origins of Lignocellulose Decay Capabilities.</title>
        <authorList>
            <person name="Nagy L.G."/>
            <person name="Riley R."/>
            <person name="Tritt A."/>
            <person name="Adam C."/>
            <person name="Daum C."/>
            <person name="Floudas D."/>
            <person name="Sun H."/>
            <person name="Yadav J.S."/>
            <person name="Pangilinan J."/>
            <person name="Larsson K.H."/>
            <person name="Matsuura K."/>
            <person name="Barry K."/>
            <person name="Labutti K."/>
            <person name="Kuo R."/>
            <person name="Ohm R.A."/>
            <person name="Bhattacharya S.S."/>
            <person name="Shirouzu T."/>
            <person name="Yoshinaga Y."/>
            <person name="Martin F.M."/>
            <person name="Grigoriev I.V."/>
            <person name="Hibbett D.S."/>
        </authorList>
    </citation>
    <scope>NUCLEOTIDE SEQUENCE [LARGE SCALE GENOMIC DNA]</scope>
    <source>
        <strain evidence="4 5">L-15889</strain>
    </source>
</reference>